<organism evidence="2 3">
    <name type="scientific">Candidatus Contendobacter odensis Run_B_J11</name>
    <dbReference type="NCBI Taxonomy" id="1400861"/>
    <lineage>
        <taxon>Bacteria</taxon>
        <taxon>Pseudomonadati</taxon>
        <taxon>Pseudomonadota</taxon>
        <taxon>Gammaproteobacteria</taxon>
        <taxon>Candidatus Competibacteraceae</taxon>
        <taxon>Candidatus Contendibacter</taxon>
    </lineage>
</organism>
<keyword evidence="3" id="KW-1185">Reference proteome</keyword>
<proteinExistence type="predicted"/>
<name>A0A7U7GB94_9GAMM</name>
<evidence type="ECO:0000256" key="1">
    <source>
        <dbReference type="SAM" id="MobiDB-lite"/>
    </source>
</evidence>
<evidence type="ECO:0000313" key="2">
    <source>
        <dbReference type="EMBL" id="CDH44603.1"/>
    </source>
</evidence>
<reference evidence="2 3" key="1">
    <citation type="journal article" date="2014" name="ISME J.">
        <title>Candidatus Competibacter-lineage genomes retrieved from metagenomes reveal functional metabolic diversity.</title>
        <authorList>
            <person name="McIlroy S.J."/>
            <person name="Albertsen M."/>
            <person name="Andresen E.K."/>
            <person name="Saunders A.M."/>
            <person name="Kristiansen R."/>
            <person name="Stokholm-Bjerregaard M."/>
            <person name="Nielsen K.L."/>
            <person name="Nielsen P.H."/>
        </authorList>
    </citation>
    <scope>NUCLEOTIDE SEQUENCE [LARGE SCALE GENOMIC DNA]</scope>
    <source>
        <strain evidence="2 3">Run_B_J11</strain>
    </source>
</reference>
<protein>
    <submittedName>
        <fullName evidence="2">Uncharacterized protein</fullName>
    </submittedName>
</protein>
<gene>
    <name evidence="2" type="ORF">BN874_1760005</name>
</gene>
<dbReference type="EMBL" id="CBTK010000086">
    <property type="protein sequence ID" value="CDH44603.1"/>
    <property type="molecule type" value="Genomic_DNA"/>
</dbReference>
<evidence type="ECO:0000313" key="3">
    <source>
        <dbReference type="Proteomes" id="UP000019184"/>
    </source>
</evidence>
<dbReference type="Proteomes" id="UP000019184">
    <property type="component" value="Unassembled WGS sequence"/>
</dbReference>
<feature type="region of interest" description="Disordered" evidence="1">
    <location>
        <begin position="19"/>
        <end position="63"/>
    </location>
</feature>
<comment type="caution">
    <text evidence="2">The sequence shown here is derived from an EMBL/GenBank/DDBJ whole genome shotgun (WGS) entry which is preliminary data.</text>
</comment>
<accession>A0A7U7GB94</accession>
<dbReference type="AlphaFoldDB" id="A0A7U7GB94"/>
<sequence>MQLSLKPAHAAREVQIADEGVKLKSGQNQRSQGDAAFADQSSHRLSICRPGDIPAAPPPAPSA</sequence>